<protein>
    <submittedName>
        <fullName evidence="2">Uncharacterized protein</fullName>
    </submittedName>
</protein>
<comment type="caution">
    <text evidence="2">The sequence shown here is derived from an EMBL/GenBank/DDBJ whole genome shotgun (WGS) entry which is preliminary data.</text>
</comment>
<gene>
    <name evidence="2" type="ORF">HID58_057326</name>
</gene>
<keyword evidence="1" id="KW-1133">Transmembrane helix</keyword>
<keyword evidence="1" id="KW-0472">Membrane</keyword>
<proteinExistence type="predicted"/>
<dbReference type="EMBL" id="JAGKQM010000013">
    <property type="protein sequence ID" value="KAH0894897.1"/>
    <property type="molecule type" value="Genomic_DNA"/>
</dbReference>
<evidence type="ECO:0000256" key="1">
    <source>
        <dbReference type="SAM" id="Phobius"/>
    </source>
</evidence>
<keyword evidence="1" id="KW-0812">Transmembrane</keyword>
<accession>A0ABQ8AQV0</accession>
<evidence type="ECO:0000313" key="2">
    <source>
        <dbReference type="EMBL" id="KAH0894897.1"/>
    </source>
</evidence>
<feature type="transmembrane region" description="Helical" evidence="1">
    <location>
        <begin position="104"/>
        <end position="126"/>
    </location>
</feature>
<reference evidence="2 3" key="1">
    <citation type="submission" date="2021-05" db="EMBL/GenBank/DDBJ databases">
        <title>Genome Assembly of Synthetic Allotetraploid Brassica napus Reveals Homoeologous Exchanges between Subgenomes.</title>
        <authorList>
            <person name="Davis J.T."/>
        </authorList>
    </citation>
    <scope>NUCLEOTIDE SEQUENCE [LARGE SCALE GENOMIC DNA]</scope>
    <source>
        <strain evidence="3">cv. Da-Ae</strain>
        <tissue evidence="2">Seedling</tissue>
    </source>
</reference>
<evidence type="ECO:0000313" key="3">
    <source>
        <dbReference type="Proteomes" id="UP000824890"/>
    </source>
</evidence>
<organism evidence="2 3">
    <name type="scientific">Brassica napus</name>
    <name type="common">Rape</name>
    <dbReference type="NCBI Taxonomy" id="3708"/>
    <lineage>
        <taxon>Eukaryota</taxon>
        <taxon>Viridiplantae</taxon>
        <taxon>Streptophyta</taxon>
        <taxon>Embryophyta</taxon>
        <taxon>Tracheophyta</taxon>
        <taxon>Spermatophyta</taxon>
        <taxon>Magnoliopsida</taxon>
        <taxon>eudicotyledons</taxon>
        <taxon>Gunneridae</taxon>
        <taxon>Pentapetalae</taxon>
        <taxon>rosids</taxon>
        <taxon>malvids</taxon>
        <taxon>Brassicales</taxon>
        <taxon>Brassicaceae</taxon>
        <taxon>Brassiceae</taxon>
        <taxon>Brassica</taxon>
    </lineage>
</organism>
<name>A0ABQ8AQV0_BRANA</name>
<dbReference type="Proteomes" id="UP000824890">
    <property type="component" value="Unassembled WGS sequence"/>
</dbReference>
<sequence length="135" mass="15292">MMLNMKGTNSVMMMSIAAEGGLARNKQKSCVQRTKDEFMDNTNSNHPPSCNVPPIMWSTKSIALEFSDSSSRVHEEVNVDFVFSLIHRRWTRGRVKAAAGSRMYQYGSAVLINVPMTLILISTWFLDVLLDYLQK</sequence>
<keyword evidence="3" id="KW-1185">Reference proteome</keyword>